<accession>A0ABS9TJE4</accession>
<evidence type="ECO:0000313" key="2">
    <source>
        <dbReference type="EMBL" id="MCH6168411.1"/>
    </source>
</evidence>
<keyword evidence="3" id="KW-1185">Reference proteome</keyword>
<dbReference type="RefSeq" id="WP_241039049.1">
    <property type="nucleotide sequence ID" value="NZ_BAAAJF010000055.1"/>
</dbReference>
<dbReference type="InterPro" id="IPR013813">
    <property type="entry name" value="Endoribo_LPSP/chorism_mut-like"/>
</dbReference>
<dbReference type="EMBL" id="JAKXMK010000019">
    <property type="protein sequence ID" value="MCH6168411.1"/>
    <property type="molecule type" value="Genomic_DNA"/>
</dbReference>
<dbReference type="CDD" id="cd02199">
    <property type="entry name" value="YjgF_YER057c_UK114_like_1"/>
    <property type="match status" value="1"/>
</dbReference>
<organism evidence="2 3">
    <name type="scientific">Pseudonocardia alaniniphila</name>
    <dbReference type="NCBI Taxonomy" id="75291"/>
    <lineage>
        <taxon>Bacteria</taxon>
        <taxon>Bacillati</taxon>
        <taxon>Actinomycetota</taxon>
        <taxon>Actinomycetes</taxon>
        <taxon>Pseudonocardiales</taxon>
        <taxon>Pseudonocardiaceae</taxon>
        <taxon>Pseudonocardia</taxon>
    </lineage>
</organism>
<name>A0ABS9TJE4_9PSEU</name>
<evidence type="ECO:0000259" key="1">
    <source>
        <dbReference type="Pfam" id="PF14588"/>
    </source>
</evidence>
<dbReference type="Gene3D" id="3.30.1330.40">
    <property type="entry name" value="RutC-like"/>
    <property type="match status" value="1"/>
</dbReference>
<evidence type="ECO:0000313" key="3">
    <source>
        <dbReference type="Proteomes" id="UP001299970"/>
    </source>
</evidence>
<dbReference type="PANTHER" id="PTHR43760:SF1">
    <property type="entry name" value="ENDORIBONUCLEASE L-PSP_CHORISMATE MUTASE-LIKE DOMAIN-CONTAINING PROTEIN"/>
    <property type="match status" value="1"/>
</dbReference>
<dbReference type="PANTHER" id="PTHR43760">
    <property type="entry name" value="ENDORIBONUCLEASE-RELATED"/>
    <property type="match status" value="1"/>
</dbReference>
<gene>
    <name evidence="2" type="ORF">MMF94_22190</name>
</gene>
<comment type="caution">
    <text evidence="2">The sequence shown here is derived from an EMBL/GenBank/DDBJ whole genome shotgun (WGS) entry which is preliminary data.</text>
</comment>
<dbReference type="SUPFAM" id="SSF55298">
    <property type="entry name" value="YjgF-like"/>
    <property type="match status" value="1"/>
</dbReference>
<dbReference type="Pfam" id="PF14588">
    <property type="entry name" value="YjgF_endoribonc"/>
    <property type="match status" value="1"/>
</dbReference>
<dbReference type="InterPro" id="IPR035959">
    <property type="entry name" value="RutC-like_sf"/>
</dbReference>
<proteinExistence type="predicted"/>
<feature type="domain" description="Endoribonuclease L-PSP/chorismate mutase-like" evidence="1">
    <location>
        <begin position="5"/>
        <end position="133"/>
    </location>
</feature>
<protein>
    <submittedName>
        <fullName evidence="2">RidA family protein</fullName>
    </submittedName>
</protein>
<sequence length="154" mass="15844">MDVDARLRELGLELPTPKSPAGNYVPAATVGDLVYLSGSGPVRSDGSMVVGKVGDGGLDLDAAREAARLTGLQLLAALRAEIGDLGRVRRVARIFGMVNCAPGFNRTPAVIDGCSDLLVEVLGDAGRGARSAVGMAELPFDIAVEIEAVVQVST</sequence>
<reference evidence="2 3" key="1">
    <citation type="submission" date="2022-03" db="EMBL/GenBank/DDBJ databases">
        <title>Pseudonocardia alaer sp. nov., a novel actinomycete isolated from reed forest soil.</title>
        <authorList>
            <person name="Wang L."/>
        </authorList>
    </citation>
    <scope>NUCLEOTIDE SEQUENCE [LARGE SCALE GENOMIC DNA]</scope>
    <source>
        <strain evidence="2 3">Y-16303</strain>
    </source>
</reference>
<dbReference type="Proteomes" id="UP001299970">
    <property type="component" value="Unassembled WGS sequence"/>
</dbReference>